<dbReference type="PANTHER" id="PTHR35563">
    <property type="entry name" value="BARREL METAL-DEPENDENT HYDROLASE, PUTATIVE (AFU_ORTHOLOGUE AFUA_1G16240)-RELATED"/>
    <property type="match status" value="1"/>
</dbReference>
<reference evidence="2 3" key="1">
    <citation type="journal article" date="2013" name="Genome Announc.">
        <title>Draft Genome Sequence of Cyclobacterium qasimii Strain M12-11BT, Isolated from Arctic Marine Sediment.</title>
        <authorList>
            <person name="Shivaji S."/>
            <person name="Ara S."/>
            <person name="Singh A."/>
            <person name="Kumar Pinnaka A."/>
        </authorList>
    </citation>
    <scope>NUCLEOTIDE SEQUENCE [LARGE SCALE GENOMIC DNA]</scope>
    <source>
        <strain evidence="2 3">M12-11B</strain>
    </source>
</reference>
<protein>
    <submittedName>
        <fullName evidence="2">Amidohydrolase 2</fullName>
    </submittedName>
</protein>
<dbReference type="InterPro" id="IPR052358">
    <property type="entry name" value="Aro_Compnd_Degr_Hydrolases"/>
</dbReference>
<dbReference type="GO" id="GO:0016787">
    <property type="term" value="F:hydrolase activity"/>
    <property type="evidence" value="ECO:0007669"/>
    <property type="project" value="UniProtKB-KW"/>
</dbReference>
<dbReference type="Proteomes" id="UP000014974">
    <property type="component" value="Unassembled WGS sequence"/>
</dbReference>
<evidence type="ECO:0000313" key="3">
    <source>
        <dbReference type="Proteomes" id="UP000014974"/>
    </source>
</evidence>
<dbReference type="EMBL" id="ATNM01000087">
    <property type="protein sequence ID" value="EPR68996.1"/>
    <property type="molecule type" value="Genomic_DNA"/>
</dbReference>
<sequence length="345" mass="38763">MFNQTHIALRLKPFNTNDYSTAIYFGRQQNHPKKGHEGNCINRRDCLGILGGSLASLALTSRSRAEKAHSDLPVVDTHLHCFAGPDSNKFPYHPNGPYQPNSAATPEHLLSCMDGAGIKYAIVVHPEPYQDDHRYLDHCLEVGEGRLKGTCLFFADQPDSLAAMPSFLKDREGSIIASRVHAYAPDRLPPFGKPELRKWWRSVADAGVAVQLHFEPRYAPGFERYIQEFSDTTVIIDHLGRPFQGSPEEYARVLRWADYPNTVMKLASIPKAEHYPHQDIRPIIRQLTSAWGAERMIYGGGFNTDATPDSYRRYRQDLLGHLSHLSLQEQAAILGGNAAQLFGWS</sequence>
<proteinExistence type="predicted"/>
<dbReference type="AlphaFoldDB" id="S7VG52"/>
<gene>
    <name evidence="2" type="ORF">ADICYQ_1996</name>
</gene>
<dbReference type="InterPro" id="IPR006680">
    <property type="entry name" value="Amidohydro-rel"/>
</dbReference>
<feature type="domain" description="Amidohydrolase-related" evidence="1">
    <location>
        <begin position="75"/>
        <end position="343"/>
    </location>
</feature>
<keyword evidence="2" id="KW-0378">Hydrolase</keyword>
<dbReference type="STRING" id="641524.ADICYQ_1996"/>
<comment type="caution">
    <text evidence="2">The sequence shown here is derived from an EMBL/GenBank/DDBJ whole genome shotgun (WGS) entry which is preliminary data.</text>
</comment>
<organism evidence="2 3">
    <name type="scientific">Cyclobacterium qasimii M12-11B</name>
    <dbReference type="NCBI Taxonomy" id="641524"/>
    <lineage>
        <taxon>Bacteria</taxon>
        <taxon>Pseudomonadati</taxon>
        <taxon>Bacteroidota</taxon>
        <taxon>Cytophagia</taxon>
        <taxon>Cytophagales</taxon>
        <taxon>Cyclobacteriaceae</taxon>
        <taxon>Cyclobacterium</taxon>
    </lineage>
</organism>
<dbReference type="SUPFAM" id="SSF51556">
    <property type="entry name" value="Metallo-dependent hydrolases"/>
    <property type="match status" value="1"/>
</dbReference>
<accession>S7VG52</accession>
<evidence type="ECO:0000313" key="2">
    <source>
        <dbReference type="EMBL" id="EPR68996.1"/>
    </source>
</evidence>
<dbReference type="eggNOG" id="COG3618">
    <property type="taxonomic scope" value="Bacteria"/>
</dbReference>
<name>S7VG52_9BACT</name>
<dbReference type="Gene3D" id="3.20.20.140">
    <property type="entry name" value="Metal-dependent hydrolases"/>
    <property type="match status" value="1"/>
</dbReference>
<evidence type="ECO:0000259" key="1">
    <source>
        <dbReference type="Pfam" id="PF04909"/>
    </source>
</evidence>
<dbReference type="PANTHER" id="PTHR35563:SF2">
    <property type="entry name" value="BARREL METAL-DEPENDENT HYDROLASE, PUTATIVE (AFU_ORTHOLOGUE AFUA_1G16240)-RELATED"/>
    <property type="match status" value="1"/>
</dbReference>
<dbReference type="Pfam" id="PF04909">
    <property type="entry name" value="Amidohydro_2"/>
    <property type="match status" value="1"/>
</dbReference>
<dbReference type="InterPro" id="IPR032466">
    <property type="entry name" value="Metal_Hydrolase"/>
</dbReference>